<evidence type="ECO:0000256" key="4">
    <source>
        <dbReference type="ARBA" id="ARBA00023136"/>
    </source>
</evidence>
<dbReference type="NCBIfam" id="TIGR00947">
    <property type="entry name" value="2A73"/>
    <property type="match status" value="1"/>
</dbReference>
<dbReference type="InterPro" id="IPR051533">
    <property type="entry name" value="WaaL-like"/>
</dbReference>
<dbReference type="PANTHER" id="PTHR37422">
    <property type="entry name" value="TEICHURONIC ACID BIOSYNTHESIS PROTEIN TUAE"/>
    <property type="match status" value="1"/>
</dbReference>
<dbReference type="Proteomes" id="UP001333818">
    <property type="component" value="Unassembled WGS sequence"/>
</dbReference>
<evidence type="ECO:0000256" key="2">
    <source>
        <dbReference type="ARBA" id="ARBA00022692"/>
    </source>
</evidence>
<dbReference type="Pfam" id="PF04932">
    <property type="entry name" value="Wzy_C"/>
    <property type="match status" value="1"/>
</dbReference>
<feature type="transmembrane region" description="Helical" evidence="5">
    <location>
        <begin position="426"/>
        <end position="448"/>
    </location>
</feature>
<keyword evidence="4 5" id="KW-0472">Membrane</keyword>
<feature type="transmembrane region" description="Helical" evidence="5">
    <location>
        <begin position="294"/>
        <end position="315"/>
    </location>
</feature>
<dbReference type="EMBL" id="JAZBJZ010000072">
    <property type="protein sequence ID" value="MEE3718327.1"/>
    <property type="molecule type" value="Genomic_DNA"/>
</dbReference>
<dbReference type="AlphaFoldDB" id="A0AAW9PU20"/>
<comment type="caution">
    <text evidence="7">The sequence shown here is derived from an EMBL/GenBank/DDBJ whole genome shotgun (WGS) entry which is preliminary data.</text>
</comment>
<feature type="transmembrane region" description="Helical" evidence="5">
    <location>
        <begin position="455"/>
        <end position="473"/>
    </location>
</feature>
<comment type="subcellular location">
    <subcellularLocation>
        <location evidence="1">Membrane</location>
        <topology evidence="1">Multi-pass membrane protein</topology>
    </subcellularLocation>
</comment>
<feature type="transmembrane region" description="Helical" evidence="5">
    <location>
        <begin position="244"/>
        <end position="262"/>
    </location>
</feature>
<accession>A0AAW9PU20</accession>
<name>A0AAW9PU20_9CYAN</name>
<dbReference type="RefSeq" id="WP_330484760.1">
    <property type="nucleotide sequence ID" value="NZ_JAZBJZ010000072.1"/>
</dbReference>
<evidence type="ECO:0000313" key="7">
    <source>
        <dbReference type="EMBL" id="MEE3718327.1"/>
    </source>
</evidence>
<evidence type="ECO:0000256" key="1">
    <source>
        <dbReference type="ARBA" id="ARBA00004141"/>
    </source>
</evidence>
<feature type="transmembrane region" description="Helical" evidence="5">
    <location>
        <begin position="53"/>
        <end position="72"/>
    </location>
</feature>
<evidence type="ECO:0000256" key="5">
    <source>
        <dbReference type="SAM" id="Phobius"/>
    </source>
</evidence>
<reference evidence="7" key="1">
    <citation type="submission" date="2024-01" db="EMBL/GenBank/DDBJ databases">
        <title>Bank of Algae and Cyanobacteria of the Azores (BACA) strain genomes.</title>
        <authorList>
            <person name="Luz R."/>
            <person name="Cordeiro R."/>
            <person name="Fonseca A."/>
            <person name="Goncalves V."/>
        </authorList>
    </citation>
    <scope>NUCLEOTIDE SEQUENCE</scope>
    <source>
        <strain evidence="7">BACA0141</strain>
    </source>
</reference>
<keyword evidence="3 5" id="KW-1133">Transmembrane helix</keyword>
<evidence type="ECO:0000256" key="3">
    <source>
        <dbReference type="ARBA" id="ARBA00022989"/>
    </source>
</evidence>
<proteinExistence type="predicted"/>
<evidence type="ECO:0000313" key="8">
    <source>
        <dbReference type="Proteomes" id="UP001333818"/>
    </source>
</evidence>
<feature type="transmembrane region" description="Helical" evidence="5">
    <location>
        <begin position="169"/>
        <end position="187"/>
    </location>
</feature>
<feature type="domain" description="O-antigen ligase-related" evidence="6">
    <location>
        <begin position="253"/>
        <end position="400"/>
    </location>
</feature>
<dbReference type="InterPro" id="IPR007016">
    <property type="entry name" value="O-antigen_ligase-rel_domated"/>
</dbReference>
<keyword evidence="2 5" id="KW-0812">Transmembrane</keyword>
<dbReference type="GO" id="GO:0016020">
    <property type="term" value="C:membrane"/>
    <property type="evidence" value="ECO:0007669"/>
    <property type="project" value="UniProtKB-SubCell"/>
</dbReference>
<dbReference type="PANTHER" id="PTHR37422:SF22">
    <property type="entry name" value="SLR1515 PROTEIN"/>
    <property type="match status" value="1"/>
</dbReference>
<gene>
    <name evidence="7" type="ORF">V2H45_16425</name>
</gene>
<keyword evidence="8" id="KW-1185">Reference proteome</keyword>
<feature type="transmembrane region" description="Helical" evidence="5">
    <location>
        <begin position="269"/>
        <end position="288"/>
    </location>
</feature>
<organism evidence="7 8">
    <name type="scientific">Tumidithrix elongata BACA0141</name>
    <dbReference type="NCBI Taxonomy" id="2716417"/>
    <lineage>
        <taxon>Bacteria</taxon>
        <taxon>Bacillati</taxon>
        <taxon>Cyanobacteriota</taxon>
        <taxon>Cyanophyceae</taxon>
        <taxon>Pseudanabaenales</taxon>
        <taxon>Pseudanabaenaceae</taxon>
        <taxon>Tumidithrix</taxon>
        <taxon>Tumidithrix elongata</taxon>
    </lineage>
</organism>
<feature type="transmembrane region" description="Helical" evidence="5">
    <location>
        <begin position="84"/>
        <end position="105"/>
    </location>
</feature>
<feature type="transmembrane region" description="Helical" evidence="5">
    <location>
        <begin position="392"/>
        <end position="411"/>
    </location>
</feature>
<protein>
    <submittedName>
        <fullName evidence="7">IctB family putative bicarbonate transporter</fullName>
    </submittedName>
</protein>
<dbReference type="InterPro" id="IPR006007">
    <property type="entry name" value="Inorganic_carbon_transpt"/>
</dbReference>
<sequence length="494" mass="54263">MDLISKAKVIPQQALRSLQFAQEWQQGSKLIGIKSLGALLLLLVVTLPYLENYLTGLIAVLCGVFWLTIWIGDRHDGQDPQVPPWTAIHSPLIVYWVIAAIATAISPVRGAALDGLIKLTTYFLIFVSFSRLMRLSPPSETLFDNENSGEDLDPLSTNKTANNQMGWRSMFVAAYLATTLVVCAYGIQQWYLGAEELATWTDPTSELAGTTRIYSFIGNPNLLAGYLMPSLPLGVVAALHWRSWATKFFAALVAIAGVFCIVQTQSRGALVGIAVESLVLVLLLVYWWGRRLPIWALPSFFGGTVGIMTLSVLLFPKLRSRVESIFSGGGDSSNSFRLNVWPAVFKMIKARPIFGIGPGNKAFNQVYPVYQSSGFSALGTYSVPLEITVETGFVGAACYIWLVAMVIRVGWQNLNRVRSLRVSEGLWIVAALSVIAGMLIHGLVDTVWYRPQVQILWWLAIALIASFCLNPISNPEVNASVNLESSSELPETQT</sequence>
<evidence type="ECO:0000259" key="6">
    <source>
        <dbReference type="Pfam" id="PF04932"/>
    </source>
</evidence>